<feature type="transmembrane region" description="Helical" evidence="5">
    <location>
        <begin position="173"/>
        <end position="192"/>
    </location>
</feature>
<evidence type="ECO:0000313" key="7">
    <source>
        <dbReference type="EMBL" id="GGB17140.1"/>
    </source>
</evidence>
<protein>
    <recommendedName>
        <fullName evidence="6">ABC-2 type transporter transmembrane domain-containing protein</fullName>
    </recommendedName>
</protein>
<dbReference type="EMBL" id="BMIH01000001">
    <property type="protein sequence ID" value="GGB17140.1"/>
    <property type="molecule type" value="Genomic_DNA"/>
</dbReference>
<keyword evidence="2 5" id="KW-0812">Transmembrane</keyword>
<evidence type="ECO:0000256" key="4">
    <source>
        <dbReference type="ARBA" id="ARBA00023136"/>
    </source>
</evidence>
<evidence type="ECO:0000256" key="5">
    <source>
        <dbReference type="SAM" id="Phobius"/>
    </source>
</evidence>
<evidence type="ECO:0000256" key="2">
    <source>
        <dbReference type="ARBA" id="ARBA00022692"/>
    </source>
</evidence>
<feature type="transmembrane region" description="Helical" evidence="5">
    <location>
        <begin position="221"/>
        <end position="246"/>
    </location>
</feature>
<dbReference type="AlphaFoldDB" id="A0A916SUX8"/>
<dbReference type="GO" id="GO:0016020">
    <property type="term" value="C:membrane"/>
    <property type="evidence" value="ECO:0007669"/>
    <property type="project" value="UniProtKB-SubCell"/>
</dbReference>
<proteinExistence type="predicted"/>
<dbReference type="Pfam" id="PF12698">
    <property type="entry name" value="ABC2_membrane_3"/>
    <property type="match status" value="1"/>
</dbReference>
<evidence type="ECO:0000256" key="3">
    <source>
        <dbReference type="ARBA" id="ARBA00022989"/>
    </source>
</evidence>
<evidence type="ECO:0000256" key="1">
    <source>
        <dbReference type="ARBA" id="ARBA00004141"/>
    </source>
</evidence>
<keyword evidence="3 5" id="KW-1133">Transmembrane helix</keyword>
<feature type="transmembrane region" description="Helical" evidence="5">
    <location>
        <begin position="300"/>
        <end position="320"/>
    </location>
</feature>
<feature type="transmembrane region" description="Helical" evidence="5">
    <location>
        <begin position="266"/>
        <end position="288"/>
    </location>
</feature>
<feature type="transmembrane region" description="Helical" evidence="5">
    <location>
        <begin position="352"/>
        <end position="374"/>
    </location>
</feature>
<keyword evidence="4 5" id="KW-0472">Membrane</keyword>
<organism evidence="7 8">
    <name type="scientific">Sphingomonas metalli</name>
    <dbReference type="NCBI Taxonomy" id="1779358"/>
    <lineage>
        <taxon>Bacteria</taxon>
        <taxon>Pseudomonadati</taxon>
        <taxon>Pseudomonadota</taxon>
        <taxon>Alphaproteobacteria</taxon>
        <taxon>Sphingomonadales</taxon>
        <taxon>Sphingomonadaceae</taxon>
        <taxon>Sphingomonas</taxon>
    </lineage>
</organism>
<reference evidence="7" key="1">
    <citation type="journal article" date="2014" name="Int. J. Syst. Evol. Microbiol.">
        <title>Complete genome sequence of Corynebacterium casei LMG S-19264T (=DSM 44701T), isolated from a smear-ripened cheese.</title>
        <authorList>
            <consortium name="US DOE Joint Genome Institute (JGI-PGF)"/>
            <person name="Walter F."/>
            <person name="Albersmeier A."/>
            <person name="Kalinowski J."/>
            <person name="Ruckert C."/>
        </authorList>
    </citation>
    <scope>NUCLEOTIDE SEQUENCE</scope>
    <source>
        <strain evidence="7">CGMCC 1.15330</strain>
    </source>
</reference>
<dbReference type="InterPro" id="IPR013525">
    <property type="entry name" value="ABC2_TM"/>
</dbReference>
<gene>
    <name evidence="7" type="ORF">GCM10011380_03300</name>
</gene>
<reference evidence="7" key="2">
    <citation type="submission" date="2020-09" db="EMBL/GenBank/DDBJ databases">
        <authorList>
            <person name="Sun Q."/>
            <person name="Zhou Y."/>
        </authorList>
    </citation>
    <scope>NUCLEOTIDE SEQUENCE</scope>
    <source>
        <strain evidence="7">CGMCC 1.15330</strain>
    </source>
</reference>
<comment type="caution">
    <text evidence="7">The sequence shown here is derived from an EMBL/GenBank/DDBJ whole genome shotgun (WGS) entry which is preliminary data.</text>
</comment>
<sequence length="402" mass="42256">MLTIARRDFIATVFTPVFLLFLFAPALIGGMSTIGGLGAASMADGAADRARLVVIAPPPLAAILSREDARLRKLFRHDERPSTLSIVAPQPDPAAQARALMGEQGRDTDAVLYGPIDRPSILVPARSRLTGNYLEALAQATVSAGRPDAVVVSATRIAAPRPAVSLGGQHQSGFLAVFGIFFLTLFLAGQVVGTMAEERNNKVIEVLAAAVPLEAVFGGKLIGMFGVAVLFVAFWGTVLGQVAALIPPAIAADLGTLTPAVGGPAFAILFAAYFSMAYLLLGSVFLGIGAQASTMREIQMLSLPITLVQVGMFALASAAARLPNSLLARVAEIFPLSSPFAMAGRAANSPEIWPHLLALGWQALWVALFITVGARLFRRGVLQSGGGRPFWRRRPRDPISAA</sequence>
<comment type="subcellular location">
    <subcellularLocation>
        <location evidence="1">Membrane</location>
        <topology evidence="1">Multi-pass membrane protein</topology>
    </subcellularLocation>
</comment>
<accession>A0A916SUX8</accession>
<dbReference type="Proteomes" id="UP000623067">
    <property type="component" value="Unassembled WGS sequence"/>
</dbReference>
<keyword evidence="8" id="KW-1185">Reference proteome</keyword>
<dbReference type="GO" id="GO:0140359">
    <property type="term" value="F:ABC-type transporter activity"/>
    <property type="evidence" value="ECO:0007669"/>
    <property type="project" value="InterPro"/>
</dbReference>
<feature type="domain" description="ABC-2 type transporter transmembrane" evidence="6">
    <location>
        <begin position="147"/>
        <end position="371"/>
    </location>
</feature>
<evidence type="ECO:0000313" key="8">
    <source>
        <dbReference type="Proteomes" id="UP000623067"/>
    </source>
</evidence>
<evidence type="ECO:0000259" key="6">
    <source>
        <dbReference type="Pfam" id="PF12698"/>
    </source>
</evidence>
<name>A0A916SUX8_9SPHN</name>